<accession>A0A259U248</accession>
<dbReference type="GO" id="GO:0004672">
    <property type="term" value="F:protein kinase activity"/>
    <property type="evidence" value="ECO:0007669"/>
    <property type="project" value="TreeGrafter"/>
</dbReference>
<organism evidence="2 3">
    <name type="scientific">Rubricoccus marinus</name>
    <dbReference type="NCBI Taxonomy" id="716817"/>
    <lineage>
        <taxon>Bacteria</taxon>
        <taxon>Pseudomonadati</taxon>
        <taxon>Rhodothermota</taxon>
        <taxon>Rhodothermia</taxon>
        <taxon>Rhodothermales</taxon>
        <taxon>Rubricoccaceae</taxon>
        <taxon>Rubricoccus</taxon>
    </lineage>
</organism>
<evidence type="ECO:0000256" key="1">
    <source>
        <dbReference type="SAM" id="MobiDB-lite"/>
    </source>
</evidence>
<evidence type="ECO:0000313" key="3">
    <source>
        <dbReference type="Proteomes" id="UP000216446"/>
    </source>
</evidence>
<proteinExistence type="predicted"/>
<protein>
    <submittedName>
        <fullName evidence="2">Magnesium chelatase</fullName>
    </submittedName>
</protein>
<dbReference type="InParanoid" id="A0A259U248"/>
<dbReference type="OrthoDB" id="9760760at2"/>
<feature type="compositionally biased region" description="Acidic residues" evidence="1">
    <location>
        <begin position="492"/>
        <end position="501"/>
    </location>
</feature>
<evidence type="ECO:0000313" key="2">
    <source>
        <dbReference type="EMBL" id="OZC04052.1"/>
    </source>
</evidence>
<dbReference type="AlphaFoldDB" id="A0A259U248"/>
<gene>
    <name evidence="2" type="ORF">BSZ36_14295</name>
</gene>
<dbReference type="Proteomes" id="UP000216446">
    <property type="component" value="Unassembled WGS sequence"/>
</dbReference>
<feature type="region of interest" description="Disordered" evidence="1">
    <location>
        <begin position="488"/>
        <end position="507"/>
    </location>
</feature>
<dbReference type="Gene3D" id="3.40.50.300">
    <property type="entry name" value="P-loop containing nucleotide triphosphate hydrolases"/>
    <property type="match status" value="1"/>
</dbReference>
<name>A0A259U248_9BACT</name>
<dbReference type="InterPro" id="IPR027417">
    <property type="entry name" value="P-loop_NTPase"/>
</dbReference>
<dbReference type="PANTHER" id="PTHR30267:SF2">
    <property type="entry name" value="PROTEIN PRKA"/>
    <property type="match status" value="1"/>
</dbReference>
<dbReference type="PANTHER" id="PTHR30267">
    <property type="entry name" value="PROTEIN KINASE PRKA"/>
    <property type="match status" value="1"/>
</dbReference>
<dbReference type="RefSeq" id="WP_094550097.1">
    <property type="nucleotide sequence ID" value="NZ_MQWB01000001.1"/>
</dbReference>
<dbReference type="SUPFAM" id="SSF52540">
    <property type="entry name" value="P-loop containing nucleoside triphosphate hydrolases"/>
    <property type="match status" value="1"/>
</dbReference>
<dbReference type="EMBL" id="MQWB01000001">
    <property type="protein sequence ID" value="OZC04052.1"/>
    <property type="molecule type" value="Genomic_DNA"/>
</dbReference>
<sequence length="507" mass="55495">MADAPQISTLGALRASGYAPRSVKDEVRANLIAKLQSGEEVFPGILGFDRTVIPQVQNAILGKHDFILLGLRGQAKSRLVRLLPTLLDEWVPVLEGSEIHDDPLAPVSKFGRDLVAARGDEAPVGWLHRSERYGEKLATPDTSIADLIGDIDPIKAATQQLTYADEEVIHFGIIPRTHRGIFAINELPDLQPRIQVGLLNVMEEQDVQIRGFNVRLPLDLMMVFTANPEDYTNRGSIITPLKDRIDSQILTHYPRDLEIGIEITRQEAWQDRAASGGVTVRVPHIFREIVEQVAFEARESEYVDQKSGVSARLTRAALEDLVSAAERRAILNGETETTLRATDLMSIEPAVTGKVELVYEGEQEGAQGVARALIGRAVAATLPRYLPDPADKAEGRKAYADVLAWFAKGNGIEIGPEMPFDAYARVLDSVDGLAALVSKHTTSATPAEKASMMELALDSLHQRSLLGKDLADGGTGYSDMMGSVLSGLGSFGEEDDDEDYEDWRRRG</sequence>
<keyword evidence="3" id="KW-1185">Reference proteome</keyword>
<comment type="caution">
    <text evidence="2">The sequence shown here is derived from an EMBL/GenBank/DDBJ whole genome shotgun (WGS) entry which is preliminary data.</text>
</comment>
<reference evidence="2 3" key="1">
    <citation type="submission" date="2016-11" db="EMBL/GenBank/DDBJ databases">
        <title>Study of marine rhodopsin-containing bacteria.</title>
        <authorList>
            <person name="Yoshizawa S."/>
            <person name="Kumagai Y."/>
            <person name="Kogure K."/>
        </authorList>
    </citation>
    <scope>NUCLEOTIDE SEQUENCE [LARGE SCALE GENOMIC DNA]</scope>
    <source>
        <strain evidence="2 3">SG-29</strain>
    </source>
</reference>